<gene>
    <name evidence="2" type="ORF">FCM35_KLT10501</name>
</gene>
<sequence length="251" mass="28721">MYQVLASDPYLREHLHWTVTDIPGTTDACFGRELVSYESPKPSIGIHRFVFVLFKQKKPESVGPPLSQVHFNTRQFAKDNDLGQPVAAVYFNAQRETAARRRYSEAKQNIARRNSRIWLVWLREAVYIDEKGEKLPLATTFLWKASKNEHHEILDVELVTNDENVMVVLEGICEIALQCLNPKGEDRPTMRQVVEELQKLVRFHNSSPGPKIGQEEMESLSERKFPSMSDTSGFNSTQYSAVFEINPGAPR</sequence>
<dbReference type="PANTHER" id="PTHR11362">
    <property type="entry name" value="PHOSPHATIDYLETHANOLAMINE-BINDING PROTEIN"/>
    <property type="match status" value="1"/>
</dbReference>
<name>A0A833QI22_9POAL</name>
<evidence type="ECO:0000313" key="2">
    <source>
        <dbReference type="EMBL" id="KAF3325430.1"/>
    </source>
</evidence>
<dbReference type="InterPro" id="IPR036610">
    <property type="entry name" value="PEBP-like_sf"/>
</dbReference>
<dbReference type="SUPFAM" id="SSF49777">
    <property type="entry name" value="PEBP-like"/>
    <property type="match status" value="1"/>
</dbReference>
<evidence type="ECO:0000256" key="1">
    <source>
        <dbReference type="SAM" id="MobiDB-lite"/>
    </source>
</evidence>
<evidence type="ECO:0000313" key="3">
    <source>
        <dbReference type="Proteomes" id="UP000623129"/>
    </source>
</evidence>
<dbReference type="InterPro" id="IPR035810">
    <property type="entry name" value="PEBP_euk"/>
</dbReference>
<dbReference type="EMBL" id="SWLB01000020">
    <property type="protein sequence ID" value="KAF3325430.1"/>
    <property type="molecule type" value="Genomic_DNA"/>
</dbReference>
<dbReference type="AlphaFoldDB" id="A0A833QI22"/>
<comment type="caution">
    <text evidence="2">The sequence shown here is derived from an EMBL/GenBank/DDBJ whole genome shotgun (WGS) entry which is preliminary data.</text>
</comment>
<keyword evidence="3" id="KW-1185">Reference proteome</keyword>
<dbReference type="CDD" id="cd00866">
    <property type="entry name" value="PEBP_euk"/>
    <property type="match status" value="1"/>
</dbReference>
<dbReference type="OrthoDB" id="2506647at2759"/>
<dbReference type="Gene3D" id="3.90.280.10">
    <property type="entry name" value="PEBP-like"/>
    <property type="match status" value="1"/>
</dbReference>
<feature type="region of interest" description="Disordered" evidence="1">
    <location>
        <begin position="205"/>
        <end position="233"/>
    </location>
</feature>
<dbReference type="Proteomes" id="UP000623129">
    <property type="component" value="Unassembled WGS sequence"/>
</dbReference>
<reference evidence="2" key="1">
    <citation type="submission" date="2020-01" db="EMBL/GenBank/DDBJ databases">
        <title>Genome sequence of Kobresia littledalei, the first chromosome-level genome in the family Cyperaceae.</title>
        <authorList>
            <person name="Qu G."/>
        </authorList>
    </citation>
    <scope>NUCLEOTIDE SEQUENCE</scope>
    <source>
        <strain evidence="2">C.B.Clarke</strain>
        <tissue evidence="2">Leaf</tissue>
    </source>
</reference>
<dbReference type="Gene3D" id="1.10.510.10">
    <property type="entry name" value="Transferase(Phosphotransferase) domain 1"/>
    <property type="match status" value="1"/>
</dbReference>
<protein>
    <submittedName>
        <fullName evidence="2">CEN-like protein 1</fullName>
    </submittedName>
</protein>
<accession>A0A833QI22</accession>
<organism evidence="2 3">
    <name type="scientific">Carex littledalei</name>
    <dbReference type="NCBI Taxonomy" id="544730"/>
    <lineage>
        <taxon>Eukaryota</taxon>
        <taxon>Viridiplantae</taxon>
        <taxon>Streptophyta</taxon>
        <taxon>Embryophyta</taxon>
        <taxon>Tracheophyta</taxon>
        <taxon>Spermatophyta</taxon>
        <taxon>Magnoliopsida</taxon>
        <taxon>Liliopsida</taxon>
        <taxon>Poales</taxon>
        <taxon>Cyperaceae</taxon>
        <taxon>Cyperoideae</taxon>
        <taxon>Cariceae</taxon>
        <taxon>Carex</taxon>
        <taxon>Carex subgen. Euthyceras</taxon>
    </lineage>
</organism>
<proteinExistence type="predicted"/>
<dbReference type="PANTHER" id="PTHR11362:SF13">
    <property type="entry name" value="PROTEIN TERMINAL FLOWER 1"/>
    <property type="match status" value="1"/>
</dbReference>